<dbReference type="Proteomes" id="UP000828251">
    <property type="component" value="Unassembled WGS sequence"/>
</dbReference>
<name>A0A9D3ZZC5_9ROSI</name>
<evidence type="ECO:0000313" key="2">
    <source>
        <dbReference type="Proteomes" id="UP000828251"/>
    </source>
</evidence>
<accession>A0A9D3ZZC5</accession>
<reference evidence="1 2" key="1">
    <citation type="journal article" date="2021" name="Plant Biotechnol. J.">
        <title>Multi-omics assisted identification of the key and species-specific regulatory components of drought-tolerant mechanisms in Gossypium stocksii.</title>
        <authorList>
            <person name="Yu D."/>
            <person name="Ke L."/>
            <person name="Zhang D."/>
            <person name="Wu Y."/>
            <person name="Sun Y."/>
            <person name="Mei J."/>
            <person name="Sun J."/>
            <person name="Sun Y."/>
        </authorList>
    </citation>
    <scope>NUCLEOTIDE SEQUENCE [LARGE SCALE GENOMIC DNA]</scope>
    <source>
        <strain evidence="2">cv. E1</strain>
        <tissue evidence="1">Leaf</tissue>
    </source>
</reference>
<protein>
    <submittedName>
        <fullName evidence="1">Uncharacterized protein</fullName>
    </submittedName>
</protein>
<gene>
    <name evidence="1" type="ORF">J1N35_026566</name>
</gene>
<organism evidence="1 2">
    <name type="scientific">Gossypium stocksii</name>
    <dbReference type="NCBI Taxonomy" id="47602"/>
    <lineage>
        <taxon>Eukaryota</taxon>
        <taxon>Viridiplantae</taxon>
        <taxon>Streptophyta</taxon>
        <taxon>Embryophyta</taxon>
        <taxon>Tracheophyta</taxon>
        <taxon>Spermatophyta</taxon>
        <taxon>Magnoliopsida</taxon>
        <taxon>eudicotyledons</taxon>
        <taxon>Gunneridae</taxon>
        <taxon>Pentapetalae</taxon>
        <taxon>rosids</taxon>
        <taxon>malvids</taxon>
        <taxon>Malvales</taxon>
        <taxon>Malvaceae</taxon>
        <taxon>Malvoideae</taxon>
        <taxon>Gossypium</taxon>
    </lineage>
</organism>
<dbReference type="EMBL" id="JAIQCV010000008">
    <property type="protein sequence ID" value="KAH1074238.1"/>
    <property type="molecule type" value="Genomic_DNA"/>
</dbReference>
<evidence type="ECO:0000313" key="1">
    <source>
        <dbReference type="EMBL" id="KAH1074238.1"/>
    </source>
</evidence>
<sequence length="157" mass="17011">MCGGATSVVELLVQPLATPKVGSAKTDGECVATNLLLTARNGSRWTPHPLRKTSVLVFQGDGRNRVSELLDVGGDLSLHPHFINGVPRFSQHHASRSLAGLHIPLFLFDVDNADIHSHDSPAGSFVEKWTATLTFADTFLPIAYSHYFSSSILSVLY</sequence>
<dbReference type="OrthoDB" id="10307441at2759"/>
<dbReference type="AlphaFoldDB" id="A0A9D3ZZC5"/>
<comment type="caution">
    <text evidence="1">The sequence shown here is derived from an EMBL/GenBank/DDBJ whole genome shotgun (WGS) entry which is preliminary data.</text>
</comment>
<proteinExistence type="predicted"/>
<keyword evidence="2" id="KW-1185">Reference proteome</keyword>